<feature type="chain" id="PRO_5037772801" evidence="2">
    <location>
        <begin position="22"/>
        <end position="337"/>
    </location>
</feature>
<evidence type="ECO:0000313" key="3">
    <source>
        <dbReference type="EMBL" id="MBG9390588.1"/>
    </source>
</evidence>
<name>A0A931MJA7_9BURK</name>
<proteinExistence type="inferred from homology"/>
<dbReference type="SUPFAM" id="SSF53850">
    <property type="entry name" value="Periplasmic binding protein-like II"/>
    <property type="match status" value="1"/>
</dbReference>
<keyword evidence="2" id="KW-0732">Signal</keyword>
<dbReference type="EMBL" id="JADWYS010000001">
    <property type="protein sequence ID" value="MBG9390588.1"/>
    <property type="molecule type" value="Genomic_DNA"/>
</dbReference>
<gene>
    <name evidence="3" type="ORF">I5803_21330</name>
</gene>
<evidence type="ECO:0000256" key="2">
    <source>
        <dbReference type="SAM" id="SignalP"/>
    </source>
</evidence>
<dbReference type="RefSeq" id="WP_196988319.1">
    <property type="nucleotide sequence ID" value="NZ_JADWYS010000001.1"/>
</dbReference>
<reference evidence="3" key="1">
    <citation type="submission" date="2020-11" db="EMBL/GenBank/DDBJ databases">
        <title>Bacterial whole genome sequence for Caenimonas sp. DR4.4.</title>
        <authorList>
            <person name="Le V."/>
            <person name="Ko S.-R."/>
            <person name="Ahn C.-Y."/>
            <person name="Oh H.-M."/>
        </authorList>
    </citation>
    <scope>NUCLEOTIDE SEQUENCE</scope>
    <source>
        <strain evidence="3">DR4.4</strain>
    </source>
</reference>
<comment type="similarity">
    <text evidence="1">Belongs to the UPF0065 (bug) family.</text>
</comment>
<feature type="signal peptide" evidence="2">
    <location>
        <begin position="1"/>
        <end position="21"/>
    </location>
</feature>
<dbReference type="Gene3D" id="3.40.190.150">
    <property type="entry name" value="Bordetella uptake gene, domain 1"/>
    <property type="match status" value="1"/>
</dbReference>
<protein>
    <submittedName>
        <fullName evidence="3">Tripartite tricarboxylate transporter substrate binding protein</fullName>
    </submittedName>
</protein>
<dbReference type="Proteomes" id="UP000651050">
    <property type="component" value="Unassembled WGS sequence"/>
</dbReference>
<sequence length="337" mass="36696">MNLSHTAVLAYALLASTLVSAQSADVKERLRQLQPADFPARPIEFVVNTPAGGGMDVTARLLAQKFQDYTGQPALVLNRPGAGGLLMHTWITTKAPKDGYSLGIMQNTIVGDSMLRSEGKWSYKDLDSVAYINHEPVVWLASATGRFKDKSLADILKEAKKSPQSVSIGVVSDTLLQNIADQVELASGTELNKIPFQGGAPALHALMGDQIDLTFGFFAEFRGSLSRVRPVAVASAAPVATLPATPTFDSILGTQDVQWMVWRYVAMPKGVPPARRAWLAAAFAEVLNDPELLAEFKRRGALTDRANFRTSEQVSAELDRLAESERRFYIKVGRIKP</sequence>
<keyword evidence="4" id="KW-1185">Reference proteome</keyword>
<organism evidence="3 4">
    <name type="scientific">Caenimonas aquaedulcis</name>
    <dbReference type="NCBI Taxonomy" id="2793270"/>
    <lineage>
        <taxon>Bacteria</taxon>
        <taxon>Pseudomonadati</taxon>
        <taxon>Pseudomonadota</taxon>
        <taxon>Betaproteobacteria</taxon>
        <taxon>Burkholderiales</taxon>
        <taxon>Comamonadaceae</taxon>
        <taxon>Caenimonas</taxon>
    </lineage>
</organism>
<dbReference type="CDD" id="cd07012">
    <property type="entry name" value="PBP2_Bug_TTT"/>
    <property type="match status" value="1"/>
</dbReference>
<accession>A0A931MJA7</accession>
<dbReference type="Pfam" id="PF03401">
    <property type="entry name" value="TctC"/>
    <property type="match status" value="1"/>
</dbReference>
<dbReference type="AlphaFoldDB" id="A0A931MJA7"/>
<dbReference type="Gene3D" id="3.40.190.10">
    <property type="entry name" value="Periplasmic binding protein-like II"/>
    <property type="match status" value="1"/>
</dbReference>
<dbReference type="PIRSF" id="PIRSF017082">
    <property type="entry name" value="YflP"/>
    <property type="match status" value="1"/>
</dbReference>
<evidence type="ECO:0000256" key="1">
    <source>
        <dbReference type="ARBA" id="ARBA00006987"/>
    </source>
</evidence>
<dbReference type="InterPro" id="IPR042100">
    <property type="entry name" value="Bug_dom1"/>
</dbReference>
<comment type="caution">
    <text evidence="3">The sequence shown here is derived from an EMBL/GenBank/DDBJ whole genome shotgun (WGS) entry which is preliminary data.</text>
</comment>
<dbReference type="PANTHER" id="PTHR42928">
    <property type="entry name" value="TRICARBOXYLATE-BINDING PROTEIN"/>
    <property type="match status" value="1"/>
</dbReference>
<dbReference type="InterPro" id="IPR005064">
    <property type="entry name" value="BUG"/>
</dbReference>
<dbReference type="PANTHER" id="PTHR42928:SF5">
    <property type="entry name" value="BLR1237 PROTEIN"/>
    <property type="match status" value="1"/>
</dbReference>
<evidence type="ECO:0000313" key="4">
    <source>
        <dbReference type="Proteomes" id="UP000651050"/>
    </source>
</evidence>